<name>E4XGW5_OIKDI</name>
<dbReference type="EMBL" id="FN653049">
    <property type="protein sequence ID" value="CBY09913.1"/>
    <property type="molecule type" value="Genomic_DNA"/>
</dbReference>
<dbReference type="Proteomes" id="UP000001307">
    <property type="component" value="Unassembled WGS sequence"/>
</dbReference>
<organism evidence="2 3">
    <name type="scientific">Oikopleura dioica</name>
    <name type="common">Tunicate</name>
    <dbReference type="NCBI Taxonomy" id="34765"/>
    <lineage>
        <taxon>Eukaryota</taxon>
        <taxon>Metazoa</taxon>
        <taxon>Chordata</taxon>
        <taxon>Tunicata</taxon>
        <taxon>Appendicularia</taxon>
        <taxon>Copelata</taxon>
        <taxon>Oikopleuridae</taxon>
        <taxon>Oikopleura</taxon>
    </lineage>
</organism>
<reference evidence="2 3" key="1">
    <citation type="journal article" date="2010" name="Science">
        <title>Plasticity of animal genome architecture unmasked by rapid evolution of a pelagic tunicate.</title>
        <authorList>
            <person name="Denoeud F."/>
            <person name="Henriet S."/>
            <person name="Mungpakdee S."/>
            <person name="Aury J.M."/>
            <person name="Da Silva C."/>
            <person name="Brinkmann H."/>
            <person name="Mikhaleva J."/>
            <person name="Olsen L.C."/>
            <person name="Jubin C."/>
            <person name="Canestro C."/>
            <person name="Bouquet J.M."/>
            <person name="Danks G."/>
            <person name="Poulain J."/>
            <person name="Campsteijn C."/>
            <person name="Adamski M."/>
            <person name="Cross I."/>
            <person name="Yadetie F."/>
            <person name="Muffato M."/>
            <person name="Louis A."/>
            <person name="Butcher S."/>
            <person name="Tsagkogeorga G."/>
            <person name="Konrad A."/>
            <person name="Singh S."/>
            <person name="Jensen M.F."/>
            <person name="Cong E.H."/>
            <person name="Eikeseth-Otteraa H."/>
            <person name="Noel B."/>
            <person name="Anthouard V."/>
            <person name="Porcel B.M."/>
            <person name="Kachouri-Lafond R."/>
            <person name="Nishino A."/>
            <person name="Ugolini M."/>
            <person name="Chourrout P."/>
            <person name="Nishida H."/>
            <person name="Aasland R."/>
            <person name="Huzurbazar S."/>
            <person name="Westhof E."/>
            <person name="Delsuc F."/>
            <person name="Lehrach H."/>
            <person name="Reinhardt R."/>
            <person name="Weissenbach J."/>
            <person name="Roy S.W."/>
            <person name="Artiguenave F."/>
            <person name="Postlethwait J.H."/>
            <person name="Manak J.R."/>
            <person name="Thompson E.M."/>
            <person name="Jaillon O."/>
            <person name="Du Pasquier L."/>
            <person name="Boudinot P."/>
            <person name="Liberles D.A."/>
            <person name="Volff J.N."/>
            <person name="Philippe H."/>
            <person name="Lenhard B."/>
            <person name="Roest Crollius H."/>
            <person name="Wincker P."/>
            <person name="Chourrout D."/>
        </authorList>
    </citation>
    <scope>NUCLEOTIDE SEQUENCE [LARGE SCALE GENOMIC DNA]</scope>
</reference>
<dbReference type="AlphaFoldDB" id="E4XGW5"/>
<gene>
    <name evidence="2" type="ORF">GSOID_T00010730001</name>
</gene>
<protein>
    <submittedName>
        <fullName evidence="2">Uncharacterized protein</fullName>
    </submittedName>
</protein>
<accession>E4XGW5</accession>
<sequence length="113" mass="13216">MLYILSVLILGSASFQQNGESKIENIERTKLCECSFYYLSYYEQKTEEEELILKKNLCEEICLSLEKTDCSRDILRRIKVILDCDDGDNDPSESLLKAFRCRFPSLKHYIDLS</sequence>
<proteinExistence type="predicted"/>
<keyword evidence="3" id="KW-1185">Reference proteome</keyword>
<feature type="signal peptide" evidence="1">
    <location>
        <begin position="1"/>
        <end position="15"/>
    </location>
</feature>
<keyword evidence="1" id="KW-0732">Signal</keyword>
<dbReference type="InParanoid" id="E4XGW5"/>
<evidence type="ECO:0000313" key="3">
    <source>
        <dbReference type="Proteomes" id="UP000001307"/>
    </source>
</evidence>
<feature type="chain" id="PRO_5012497429" evidence="1">
    <location>
        <begin position="16"/>
        <end position="113"/>
    </location>
</feature>
<evidence type="ECO:0000313" key="2">
    <source>
        <dbReference type="EMBL" id="CBY09913.1"/>
    </source>
</evidence>
<evidence type="ECO:0000256" key="1">
    <source>
        <dbReference type="SAM" id="SignalP"/>
    </source>
</evidence>